<dbReference type="PRINTS" id="PR00039">
    <property type="entry name" value="HTHLYSR"/>
</dbReference>
<dbReference type="SUPFAM" id="SSF46785">
    <property type="entry name" value="Winged helix' DNA-binding domain"/>
    <property type="match status" value="1"/>
</dbReference>
<dbReference type="PROSITE" id="PS50931">
    <property type="entry name" value="HTH_LYSR"/>
    <property type="match status" value="1"/>
</dbReference>
<dbReference type="SUPFAM" id="SSF53850">
    <property type="entry name" value="Periplasmic binding protein-like II"/>
    <property type="match status" value="1"/>
</dbReference>
<dbReference type="PANTHER" id="PTHR30126:SF64">
    <property type="entry name" value="HTH-TYPE TRANSCRIPTIONAL REGULATOR CITR"/>
    <property type="match status" value="1"/>
</dbReference>
<dbReference type="Pfam" id="PF03466">
    <property type="entry name" value="LysR_substrate"/>
    <property type="match status" value="1"/>
</dbReference>
<dbReference type="EMBL" id="JAGSOJ010000005">
    <property type="protein sequence ID" value="MCM1992255.1"/>
    <property type="molecule type" value="Genomic_DNA"/>
</dbReference>
<dbReference type="InterPro" id="IPR036390">
    <property type="entry name" value="WH_DNA-bd_sf"/>
</dbReference>
<reference evidence="6" key="2">
    <citation type="submission" date="2021-04" db="EMBL/GenBank/DDBJ databases">
        <authorList>
            <person name="Dong X."/>
        </authorList>
    </citation>
    <scope>NUCLEOTIDE SEQUENCE</scope>
    <source>
        <strain evidence="6">ZWT</strain>
    </source>
</reference>
<dbReference type="GO" id="GO:0000976">
    <property type="term" value="F:transcription cis-regulatory region binding"/>
    <property type="evidence" value="ECO:0007669"/>
    <property type="project" value="TreeGrafter"/>
</dbReference>
<evidence type="ECO:0000256" key="1">
    <source>
        <dbReference type="ARBA" id="ARBA00009437"/>
    </source>
</evidence>
<reference evidence="6" key="1">
    <citation type="journal article" date="2021" name="mSystems">
        <title>Bacteria and Archaea Synergistically Convert Glycine Betaine to Biogenic Methane in the Formosa Cold Seep of the South China Sea.</title>
        <authorList>
            <person name="Li L."/>
            <person name="Zhang W."/>
            <person name="Zhang S."/>
            <person name="Song L."/>
            <person name="Sun Q."/>
            <person name="Zhang H."/>
            <person name="Xiang H."/>
            <person name="Dong X."/>
        </authorList>
    </citation>
    <scope>NUCLEOTIDE SEQUENCE</scope>
    <source>
        <strain evidence="6">ZWT</strain>
    </source>
</reference>
<comment type="similarity">
    <text evidence="1">Belongs to the LysR transcriptional regulatory family.</text>
</comment>
<dbReference type="Gene3D" id="3.40.190.290">
    <property type="match status" value="1"/>
</dbReference>
<protein>
    <submittedName>
        <fullName evidence="6">LysR family transcriptional regulator</fullName>
    </submittedName>
</protein>
<evidence type="ECO:0000256" key="4">
    <source>
        <dbReference type="ARBA" id="ARBA00023163"/>
    </source>
</evidence>
<dbReference type="InterPro" id="IPR036388">
    <property type="entry name" value="WH-like_DNA-bd_sf"/>
</dbReference>
<feature type="domain" description="HTH lysR-type" evidence="5">
    <location>
        <begin position="3"/>
        <end position="60"/>
    </location>
</feature>
<dbReference type="GO" id="GO:0003700">
    <property type="term" value="F:DNA-binding transcription factor activity"/>
    <property type="evidence" value="ECO:0007669"/>
    <property type="project" value="InterPro"/>
</dbReference>
<keyword evidence="7" id="KW-1185">Reference proteome</keyword>
<sequence>MEVNFELYKVFYKVAKEGQISAAAKKLFISQPAVSQSIKQLEERLGGKVFFRTPKGIKLTSEGQILYKYIEKAYGFIIAGESKFQEMQNLEYGEIVIGASDTLCAHYLLPYLEKFHNEFPNIKIKVTNRTTYEILDLLKSGSVDLGILNLPIEEDKNLDIIETLDLEDCFICGDKYYSEFGEKVSLEQLNEYPLILLEKGSNTRRFIDKVFSDNNILVEPEIELGSLDLLVKFAKIGLGISFVTKNFIHNELENKEVFEIKLKEEIPKRKVGVVTLKGVPLSPAGKKFFSFLI</sequence>
<gene>
    <name evidence="6" type="ORF">KDK92_21235</name>
</gene>
<dbReference type="Proteomes" id="UP001056429">
    <property type="component" value="Unassembled WGS sequence"/>
</dbReference>
<dbReference type="InterPro" id="IPR005119">
    <property type="entry name" value="LysR_subst-bd"/>
</dbReference>
<dbReference type="PANTHER" id="PTHR30126">
    <property type="entry name" value="HTH-TYPE TRANSCRIPTIONAL REGULATOR"/>
    <property type="match status" value="1"/>
</dbReference>
<evidence type="ECO:0000259" key="5">
    <source>
        <dbReference type="PROSITE" id="PS50931"/>
    </source>
</evidence>
<dbReference type="FunFam" id="1.10.10.10:FF:000001">
    <property type="entry name" value="LysR family transcriptional regulator"/>
    <property type="match status" value="1"/>
</dbReference>
<dbReference type="AlphaFoldDB" id="A0A9J6P697"/>
<dbReference type="CDD" id="cd05466">
    <property type="entry name" value="PBP2_LTTR_substrate"/>
    <property type="match status" value="1"/>
</dbReference>
<evidence type="ECO:0000313" key="6">
    <source>
        <dbReference type="EMBL" id="MCM1992255.1"/>
    </source>
</evidence>
<keyword evidence="4" id="KW-0804">Transcription</keyword>
<evidence type="ECO:0000256" key="2">
    <source>
        <dbReference type="ARBA" id="ARBA00023015"/>
    </source>
</evidence>
<organism evidence="6 7">
    <name type="scientific">Oceanirhabdus seepicola</name>
    <dbReference type="NCBI Taxonomy" id="2828781"/>
    <lineage>
        <taxon>Bacteria</taxon>
        <taxon>Bacillati</taxon>
        <taxon>Bacillota</taxon>
        <taxon>Clostridia</taxon>
        <taxon>Eubacteriales</taxon>
        <taxon>Clostridiaceae</taxon>
        <taxon>Oceanirhabdus</taxon>
    </lineage>
</organism>
<dbReference type="InterPro" id="IPR000847">
    <property type="entry name" value="LysR_HTH_N"/>
</dbReference>
<keyword evidence="2" id="KW-0805">Transcription regulation</keyword>
<comment type="caution">
    <text evidence="6">The sequence shown here is derived from an EMBL/GenBank/DDBJ whole genome shotgun (WGS) entry which is preliminary data.</text>
</comment>
<dbReference type="Pfam" id="PF00126">
    <property type="entry name" value="HTH_1"/>
    <property type="match status" value="1"/>
</dbReference>
<dbReference type="RefSeq" id="WP_250861418.1">
    <property type="nucleotide sequence ID" value="NZ_JAGSOJ010000005.1"/>
</dbReference>
<dbReference type="Gene3D" id="1.10.10.10">
    <property type="entry name" value="Winged helix-like DNA-binding domain superfamily/Winged helix DNA-binding domain"/>
    <property type="match status" value="1"/>
</dbReference>
<proteinExistence type="inferred from homology"/>
<accession>A0A9J6P697</accession>
<evidence type="ECO:0000256" key="3">
    <source>
        <dbReference type="ARBA" id="ARBA00023125"/>
    </source>
</evidence>
<evidence type="ECO:0000313" key="7">
    <source>
        <dbReference type="Proteomes" id="UP001056429"/>
    </source>
</evidence>
<keyword evidence="3" id="KW-0238">DNA-binding</keyword>
<name>A0A9J6P697_9CLOT</name>